<reference evidence="2" key="1">
    <citation type="journal article" date="2021" name="Proc. Natl. Acad. Sci. U.S.A.">
        <title>A Catalog of Tens of Thousands of Viruses from Human Metagenomes Reveals Hidden Associations with Chronic Diseases.</title>
        <authorList>
            <person name="Tisza M.J."/>
            <person name="Buck C.B."/>
        </authorList>
    </citation>
    <scope>NUCLEOTIDE SEQUENCE</scope>
    <source>
        <strain evidence="2">CtWUU20</strain>
    </source>
</reference>
<accession>A0A8S5LDZ4</accession>
<protein>
    <submittedName>
        <fullName evidence="2">Uncharacterized protein</fullName>
    </submittedName>
</protein>
<dbReference type="EMBL" id="BK014694">
    <property type="protein sequence ID" value="DAD68167.1"/>
    <property type="molecule type" value="Genomic_DNA"/>
</dbReference>
<proteinExistence type="predicted"/>
<name>A0A8S5LDZ4_9VIRU</name>
<sequence length="32" mass="3620">MTNRGGAKIKAPKFQKRGADEPNRIFLPFHHG</sequence>
<evidence type="ECO:0000313" key="2">
    <source>
        <dbReference type="EMBL" id="DAD68167.1"/>
    </source>
</evidence>
<evidence type="ECO:0000256" key="1">
    <source>
        <dbReference type="SAM" id="MobiDB-lite"/>
    </source>
</evidence>
<organism evidence="2">
    <name type="scientific">Inoviridae sp. ctWUU20</name>
    <dbReference type="NCBI Taxonomy" id="2823615"/>
    <lineage>
        <taxon>Viruses</taxon>
        <taxon>Monodnaviria</taxon>
        <taxon>Loebvirae</taxon>
        <taxon>Hofneiviricota</taxon>
        <taxon>Faserviricetes</taxon>
        <taxon>Tubulavirales</taxon>
        <taxon>Inoviridae</taxon>
    </lineage>
</organism>
<feature type="region of interest" description="Disordered" evidence="1">
    <location>
        <begin position="1"/>
        <end position="32"/>
    </location>
</feature>